<keyword evidence="10" id="KW-0175">Coiled coil</keyword>
<evidence type="ECO:0000256" key="7">
    <source>
        <dbReference type="ARBA" id="ARBA00023204"/>
    </source>
</evidence>
<protein>
    <recommendedName>
        <fullName evidence="3 9">DNA repair protein RecN</fullName>
    </recommendedName>
    <alternativeName>
        <fullName evidence="8 9">Recombination protein N</fullName>
    </alternativeName>
</protein>
<evidence type="ECO:0000256" key="1">
    <source>
        <dbReference type="ARBA" id="ARBA00003618"/>
    </source>
</evidence>
<evidence type="ECO:0000256" key="6">
    <source>
        <dbReference type="ARBA" id="ARBA00022840"/>
    </source>
</evidence>
<organism evidence="12 13">
    <name type="scientific">Coprobacter fastidiosus NSB1 = JCM 33896</name>
    <dbReference type="NCBI Taxonomy" id="1349822"/>
    <lineage>
        <taxon>Bacteria</taxon>
        <taxon>Pseudomonadati</taxon>
        <taxon>Bacteroidota</taxon>
        <taxon>Bacteroidia</taxon>
        <taxon>Bacteroidales</taxon>
        <taxon>Barnesiellaceae</taxon>
        <taxon>Coprobacter</taxon>
    </lineage>
</organism>
<dbReference type="InterPro" id="IPR004604">
    <property type="entry name" value="DNA_recomb/repair_RecN"/>
</dbReference>
<dbReference type="GeneID" id="92927998"/>
<dbReference type="GO" id="GO:0005524">
    <property type="term" value="F:ATP binding"/>
    <property type="evidence" value="ECO:0007669"/>
    <property type="project" value="UniProtKB-KW"/>
</dbReference>
<dbReference type="SUPFAM" id="SSF52540">
    <property type="entry name" value="P-loop containing nucleoside triphosphate hydrolases"/>
    <property type="match status" value="2"/>
</dbReference>
<dbReference type="InterPro" id="IPR027417">
    <property type="entry name" value="P-loop_NTPase"/>
</dbReference>
<evidence type="ECO:0000256" key="3">
    <source>
        <dbReference type="ARBA" id="ARBA00021315"/>
    </source>
</evidence>
<sequence>MIRKLSIRNYALIDALDIDFYSGFSVVTGETGAGKSIILGALSLLLGQRADSKAVKSGATKAVIEGFFDISAYSLRSFFEYNDLEYDPENCILRREMQASGKSRAFINDTPVSLAQLKELGDQLVDIHSQHQNLLLGDGRFQMKVIDVLAHNDQILSDYHKEYKKYKLLIKDLERLKIENENNRQEEDYIRFQLEQLQEIALVDGEQETLEQEQEMLTHAEEIKSELYTLSGYFESENIGGLSLMKNILSGVRSLHRIYPSVESLQNRLETLYIEFKDIAEDIETRLESVSIDPERLAEVEERLDAIYRLQQKHRVQTVSELLEIQRKLAAKLEMIDSSDEAINLLEQKIAGQKDVLCRMAGELSQKRADAALCFSKMLVSAATPLGMPNLRFEVFFRTKEDLDENGAEQVQFLFSANKNQSLQPVAEVASGGEISRLMLCIKSLIAGAVALPTIIFDEVDTGVSGEIADKMGVIMKNMACYMQVISITHLPQVASKGSFHYRVYKSDTDLDTVTRIDCLSEEERIEEIARMLSGVELTDAALSNARELLRK</sequence>
<evidence type="ECO:0000256" key="8">
    <source>
        <dbReference type="ARBA" id="ARBA00033408"/>
    </source>
</evidence>
<proteinExistence type="inferred from homology"/>
<reference evidence="12 13" key="1">
    <citation type="submission" date="2018-10" db="EMBL/GenBank/DDBJ databases">
        <title>Genomic Encyclopedia of Archaeal and Bacterial Type Strains, Phase II (KMG-II): from individual species to whole genera.</title>
        <authorList>
            <person name="Goeker M."/>
        </authorList>
    </citation>
    <scope>NUCLEOTIDE SEQUENCE [LARGE SCALE GENOMIC DNA]</scope>
    <source>
        <strain evidence="12 13">NSB1</strain>
    </source>
</reference>
<keyword evidence="4" id="KW-0547">Nucleotide-binding</keyword>
<dbReference type="InterPro" id="IPR003395">
    <property type="entry name" value="RecF/RecN/SMC_N"/>
</dbReference>
<dbReference type="GO" id="GO:0006310">
    <property type="term" value="P:DNA recombination"/>
    <property type="evidence" value="ECO:0007669"/>
    <property type="project" value="InterPro"/>
</dbReference>
<accession>A0A495VLM5</accession>
<dbReference type="NCBIfam" id="TIGR00634">
    <property type="entry name" value="recN"/>
    <property type="match status" value="1"/>
</dbReference>
<dbReference type="AlphaFoldDB" id="A0A495VLM5"/>
<dbReference type="OrthoDB" id="9806954at2"/>
<feature type="domain" description="RecF/RecN/SMC N-terminal" evidence="11">
    <location>
        <begin position="2"/>
        <end position="508"/>
    </location>
</feature>
<dbReference type="RefSeq" id="WP_009319235.1">
    <property type="nucleotide sequence ID" value="NZ_KI440790.1"/>
</dbReference>
<comment type="caution">
    <text evidence="12">The sequence shown here is derived from an EMBL/GenBank/DDBJ whole genome shotgun (WGS) entry which is preliminary data.</text>
</comment>
<keyword evidence="6" id="KW-0067">ATP-binding</keyword>
<evidence type="ECO:0000313" key="13">
    <source>
        <dbReference type="Proteomes" id="UP000269493"/>
    </source>
</evidence>
<keyword evidence="5 9" id="KW-0227">DNA damage</keyword>
<dbReference type="PIRSF" id="PIRSF003128">
    <property type="entry name" value="RecN"/>
    <property type="match status" value="1"/>
</dbReference>
<dbReference type="FunFam" id="3.40.50.300:FF:000319">
    <property type="entry name" value="DNA repair protein RecN"/>
    <property type="match status" value="1"/>
</dbReference>
<dbReference type="Pfam" id="PF02463">
    <property type="entry name" value="SMC_N"/>
    <property type="match status" value="1"/>
</dbReference>
<dbReference type="PANTHER" id="PTHR11059">
    <property type="entry name" value="DNA REPAIR PROTEIN RECN"/>
    <property type="match status" value="1"/>
</dbReference>
<evidence type="ECO:0000259" key="11">
    <source>
        <dbReference type="Pfam" id="PF02463"/>
    </source>
</evidence>
<comment type="function">
    <text evidence="1 9">May be involved in recombinational repair of damaged DNA.</text>
</comment>
<evidence type="ECO:0000313" key="12">
    <source>
        <dbReference type="EMBL" id="RKT49447.1"/>
    </source>
</evidence>
<dbReference type="NCBIfam" id="NF008121">
    <property type="entry name" value="PRK10869.1"/>
    <property type="match status" value="1"/>
</dbReference>
<feature type="coiled-coil region" evidence="10">
    <location>
        <begin position="156"/>
        <end position="223"/>
    </location>
</feature>
<dbReference type="CDD" id="cd03241">
    <property type="entry name" value="ABC_RecN"/>
    <property type="match status" value="2"/>
</dbReference>
<name>A0A495VLM5_9BACT</name>
<dbReference type="Proteomes" id="UP000269493">
    <property type="component" value="Unassembled WGS sequence"/>
</dbReference>
<evidence type="ECO:0000256" key="5">
    <source>
        <dbReference type="ARBA" id="ARBA00022763"/>
    </source>
</evidence>
<evidence type="ECO:0000256" key="9">
    <source>
        <dbReference type="PIRNR" id="PIRNR003128"/>
    </source>
</evidence>
<evidence type="ECO:0000256" key="4">
    <source>
        <dbReference type="ARBA" id="ARBA00022741"/>
    </source>
</evidence>
<dbReference type="PANTHER" id="PTHR11059:SF0">
    <property type="entry name" value="DNA REPAIR PROTEIN RECN"/>
    <property type="match status" value="1"/>
</dbReference>
<dbReference type="EMBL" id="RBXN01000011">
    <property type="protein sequence ID" value="RKT49447.1"/>
    <property type="molecule type" value="Genomic_DNA"/>
</dbReference>
<keyword evidence="7 9" id="KW-0234">DNA repair</keyword>
<evidence type="ECO:0000256" key="2">
    <source>
        <dbReference type="ARBA" id="ARBA00009441"/>
    </source>
</evidence>
<dbReference type="GO" id="GO:0009432">
    <property type="term" value="P:SOS response"/>
    <property type="evidence" value="ECO:0007669"/>
    <property type="project" value="TreeGrafter"/>
</dbReference>
<comment type="similarity">
    <text evidence="2 9">Belongs to the RecN family.</text>
</comment>
<keyword evidence="13" id="KW-1185">Reference proteome</keyword>
<gene>
    <name evidence="12" type="ORF">BC742_2645</name>
</gene>
<dbReference type="GO" id="GO:0043590">
    <property type="term" value="C:bacterial nucleoid"/>
    <property type="evidence" value="ECO:0007669"/>
    <property type="project" value="TreeGrafter"/>
</dbReference>
<dbReference type="Gene3D" id="3.40.50.300">
    <property type="entry name" value="P-loop containing nucleotide triphosphate hydrolases"/>
    <property type="match status" value="2"/>
</dbReference>
<dbReference type="GO" id="GO:0006281">
    <property type="term" value="P:DNA repair"/>
    <property type="evidence" value="ECO:0007669"/>
    <property type="project" value="UniProtKB-KW"/>
</dbReference>
<evidence type="ECO:0000256" key="10">
    <source>
        <dbReference type="SAM" id="Coils"/>
    </source>
</evidence>